<organism evidence="1 2">
    <name type="scientific">Cinchona calisaya</name>
    <dbReference type="NCBI Taxonomy" id="153742"/>
    <lineage>
        <taxon>Eukaryota</taxon>
        <taxon>Viridiplantae</taxon>
        <taxon>Streptophyta</taxon>
        <taxon>Embryophyta</taxon>
        <taxon>Tracheophyta</taxon>
        <taxon>Spermatophyta</taxon>
        <taxon>Magnoliopsida</taxon>
        <taxon>eudicotyledons</taxon>
        <taxon>Gunneridae</taxon>
        <taxon>Pentapetalae</taxon>
        <taxon>asterids</taxon>
        <taxon>lamiids</taxon>
        <taxon>Gentianales</taxon>
        <taxon>Rubiaceae</taxon>
        <taxon>Cinchonoideae</taxon>
        <taxon>Cinchoneae</taxon>
        <taxon>Cinchona</taxon>
    </lineage>
</organism>
<dbReference type="EMBL" id="JBJUIK010000007">
    <property type="protein sequence ID" value="KAL3522869.1"/>
    <property type="molecule type" value="Genomic_DNA"/>
</dbReference>
<evidence type="ECO:0000313" key="2">
    <source>
        <dbReference type="Proteomes" id="UP001630127"/>
    </source>
</evidence>
<protein>
    <submittedName>
        <fullName evidence="1">Uncharacterized protein</fullName>
    </submittedName>
</protein>
<evidence type="ECO:0000313" key="1">
    <source>
        <dbReference type="EMBL" id="KAL3522869.1"/>
    </source>
</evidence>
<gene>
    <name evidence="1" type="ORF">ACH5RR_015703</name>
</gene>
<dbReference type="AlphaFoldDB" id="A0ABD2ZTY3"/>
<dbReference type="Proteomes" id="UP001630127">
    <property type="component" value="Unassembled WGS sequence"/>
</dbReference>
<accession>A0ABD2ZTY3</accession>
<comment type="caution">
    <text evidence="1">The sequence shown here is derived from an EMBL/GenBank/DDBJ whole genome shotgun (WGS) entry which is preliminary data.</text>
</comment>
<reference evidence="1 2" key="1">
    <citation type="submission" date="2024-11" db="EMBL/GenBank/DDBJ databases">
        <title>A near-complete genome assembly of Cinchona calisaya.</title>
        <authorList>
            <person name="Lian D.C."/>
            <person name="Zhao X.W."/>
            <person name="Wei L."/>
        </authorList>
    </citation>
    <scope>NUCLEOTIDE SEQUENCE [LARGE SCALE GENOMIC DNA]</scope>
    <source>
        <tissue evidence="1">Nenye</tissue>
    </source>
</reference>
<name>A0ABD2ZTY3_9GENT</name>
<keyword evidence="2" id="KW-1185">Reference proteome</keyword>
<sequence length="122" mass="14153">MHIEKNVFDNIFHTVMDNKDRTKGNAKARTNISVYCTRSELELKTLNNEKLAKPKANFSFSLDQQREICNWVEGLKILDGMLIGMEASYLGCKVMTVMCLWNDCFRLHLVDCLNQYRSLLLT</sequence>
<proteinExistence type="predicted"/>